<evidence type="ECO:0000313" key="2">
    <source>
        <dbReference type="EMBL" id="GAA0149050.1"/>
    </source>
</evidence>
<keyword evidence="3" id="KW-1185">Reference proteome</keyword>
<comment type="caution">
    <text evidence="2">The sequence shown here is derived from an EMBL/GenBank/DDBJ whole genome shotgun (WGS) entry which is preliminary data.</text>
</comment>
<dbReference type="AlphaFoldDB" id="A0AAV3PBM0"/>
<gene>
    <name evidence="2" type="ORF">LIER_08322</name>
</gene>
<name>A0AAV3PBM0_LITER</name>
<reference evidence="2 3" key="1">
    <citation type="submission" date="2024-01" db="EMBL/GenBank/DDBJ databases">
        <title>The complete chloroplast genome sequence of Lithospermum erythrorhizon: insights into the phylogenetic relationship among Boraginaceae species and the maternal lineages of purple gromwells.</title>
        <authorList>
            <person name="Okada T."/>
            <person name="Watanabe K."/>
        </authorList>
    </citation>
    <scope>NUCLEOTIDE SEQUENCE [LARGE SCALE GENOMIC DNA]</scope>
</reference>
<evidence type="ECO:0000313" key="3">
    <source>
        <dbReference type="Proteomes" id="UP001454036"/>
    </source>
</evidence>
<protein>
    <submittedName>
        <fullName evidence="2">Uncharacterized protein</fullName>
    </submittedName>
</protein>
<accession>A0AAV3PBM0</accession>
<dbReference type="Proteomes" id="UP001454036">
    <property type="component" value="Unassembled WGS sequence"/>
</dbReference>
<feature type="region of interest" description="Disordered" evidence="1">
    <location>
        <begin position="51"/>
        <end position="87"/>
    </location>
</feature>
<dbReference type="EMBL" id="BAABME010001341">
    <property type="protein sequence ID" value="GAA0149050.1"/>
    <property type="molecule type" value="Genomic_DNA"/>
</dbReference>
<proteinExistence type="predicted"/>
<sequence length="154" mass="16696">MATEYNILNEFISHTLPSEWSPNPKEISFTYLPLYSFPYHDFSLLMADNSPQEATSAAPGTVQRILQEESGTGNRPTPPSGGRDNEEVETFAAFVLTDPAADVTKASRGRHVEVPNVSVSKKCKRATTKKAFGKAVAPAAGNERAIKKKGARVS</sequence>
<organism evidence="2 3">
    <name type="scientific">Lithospermum erythrorhizon</name>
    <name type="common">Purple gromwell</name>
    <name type="synonym">Lithospermum officinale var. erythrorhizon</name>
    <dbReference type="NCBI Taxonomy" id="34254"/>
    <lineage>
        <taxon>Eukaryota</taxon>
        <taxon>Viridiplantae</taxon>
        <taxon>Streptophyta</taxon>
        <taxon>Embryophyta</taxon>
        <taxon>Tracheophyta</taxon>
        <taxon>Spermatophyta</taxon>
        <taxon>Magnoliopsida</taxon>
        <taxon>eudicotyledons</taxon>
        <taxon>Gunneridae</taxon>
        <taxon>Pentapetalae</taxon>
        <taxon>asterids</taxon>
        <taxon>lamiids</taxon>
        <taxon>Boraginales</taxon>
        <taxon>Boraginaceae</taxon>
        <taxon>Boraginoideae</taxon>
        <taxon>Lithospermeae</taxon>
        <taxon>Lithospermum</taxon>
    </lineage>
</organism>
<evidence type="ECO:0000256" key="1">
    <source>
        <dbReference type="SAM" id="MobiDB-lite"/>
    </source>
</evidence>